<dbReference type="EMBL" id="CP114040">
    <property type="protein sequence ID" value="WAS96000.1"/>
    <property type="molecule type" value="Genomic_DNA"/>
</dbReference>
<proteinExistence type="predicted"/>
<evidence type="ECO:0000313" key="2">
    <source>
        <dbReference type="Proteomes" id="UP001164459"/>
    </source>
</evidence>
<accession>A0ABY7H9P7</accession>
<evidence type="ECO:0000313" key="1">
    <source>
        <dbReference type="EMBL" id="WAS96000.1"/>
    </source>
</evidence>
<reference evidence="1" key="1">
    <citation type="submission" date="2022-11" db="EMBL/GenBank/DDBJ databases">
        <title>Minimal conservation of predation-associated metabolite biosynthetic gene clusters underscores biosynthetic potential of Myxococcota including descriptions for ten novel species: Archangium lansinium sp. nov., Myxococcus landrumus sp. nov., Nannocystis bai.</title>
        <authorList>
            <person name="Ahearne A."/>
            <person name="Stevens C."/>
            <person name="Dowd S."/>
        </authorList>
    </citation>
    <scope>NUCLEOTIDE SEQUENCE</scope>
    <source>
        <strain evidence="1">Fl3</strain>
    </source>
</reference>
<protein>
    <submittedName>
        <fullName evidence="1">Uncharacterized protein</fullName>
    </submittedName>
</protein>
<gene>
    <name evidence="1" type="ORF">O0S08_07525</name>
</gene>
<dbReference type="RefSeq" id="WP_269038342.1">
    <property type="nucleotide sequence ID" value="NZ_CP114040.1"/>
</dbReference>
<organism evidence="1 2">
    <name type="scientific">Nannocystis punicea</name>
    <dbReference type="NCBI Taxonomy" id="2995304"/>
    <lineage>
        <taxon>Bacteria</taxon>
        <taxon>Pseudomonadati</taxon>
        <taxon>Myxococcota</taxon>
        <taxon>Polyangia</taxon>
        <taxon>Nannocystales</taxon>
        <taxon>Nannocystaceae</taxon>
        <taxon>Nannocystis</taxon>
    </lineage>
</organism>
<dbReference type="Proteomes" id="UP001164459">
    <property type="component" value="Chromosome"/>
</dbReference>
<sequence>MATPDLLESDWIHGVFEVLREELVSLAADFGDRVKHEIDQVAAVEAVRPPSAVALLASVAVETGNIAGSLLTAAPATDDDPHDEEDE</sequence>
<name>A0ABY7H9P7_9BACT</name>
<keyword evidence="2" id="KW-1185">Reference proteome</keyword>